<proteinExistence type="predicted"/>
<dbReference type="EMBL" id="JAJSOF020000027">
    <property type="protein sequence ID" value="KAJ4432996.1"/>
    <property type="molecule type" value="Genomic_DNA"/>
</dbReference>
<dbReference type="Proteomes" id="UP001148838">
    <property type="component" value="Unassembled WGS sequence"/>
</dbReference>
<protein>
    <submittedName>
        <fullName evidence="1">Uncharacterized protein</fullName>
    </submittedName>
</protein>
<reference evidence="1 2" key="1">
    <citation type="journal article" date="2022" name="Allergy">
        <title>Genome assembly and annotation of Periplaneta americana reveal a comprehensive cockroach allergen profile.</title>
        <authorList>
            <person name="Wang L."/>
            <person name="Xiong Q."/>
            <person name="Saelim N."/>
            <person name="Wang L."/>
            <person name="Nong W."/>
            <person name="Wan A.T."/>
            <person name="Shi M."/>
            <person name="Liu X."/>
            <person name="Cao Q."/>
            <person name="Hui J.H.L."/>
            <person name="Sookrung N."/>
            <person name="Leung T.F."/>
            <person name="Tungtrongchitr A."/>
            <person name="Tsui S.K.W."/>
        </authorList>
    </citation>
    <scope>NUCLEOTIDE SEQUENCE [LARGE SCALE GENOMIC DNA]</scope>
    <source>
        <strain evidence="1">PWHHKU_190912</strain>
    </source>
</reference>
<organism evidence="1 2">
    <name type="scientific">Periplaneta americana</name>
    <name type="common">American cockroach</name>
    <name type="synonym">Blatta americana</name>
    <dbReference type="NCBI Taxonomy" id="6978"/>
    <lineage>
        <taxon>Eukaryota</taxon>
        <taxon>Metazoa</taxon>
        <taxon>Ecdysozoa</taxon>
        <taxon>Arthropoda</taxon>
        <taxon>Hexapoda</taxon>
        <taxon>Insecta</taxon>
        <taxon>Pterygota</taxon>
        <taxon>Neoptera</taxon>
        <taxon>Polyneoptera</taxon>
        <taxon>Dictyoptera</taxon>
        <taxon>Blattodea</taxon>
        <taxon>Blattoidea</taxon>
        <taxon>Blattidae</taxon>
        <taxon>Blattinae</taxon>
        <taxon>Periplaneta</taxon>
    </lineage>
</organism>
<gene>
    <name evidence="1" type="ORF">ANN_15253</name>
</gene>
<comment type="caution">
    <text evidence="1">The sequence shown here is derived from an EMBL/GenBank/DDBJ whole genome shotgun (WGS) entry which is preliminary data.</text>
</comment>
<evidence type="ECO:0000313" key="1">
    <source>
        <dbReference type="EMBL" id="KAJ4432996.1"/>
    </source>
</evidence>
<accession>A0ABQ8SH16</accession>
<name>A0ABQ8SH16_PERAM</name>
<sequence length="145" mass="17231">MTSLMLHRCRTGAINLQSTDNNLYSRHDSHRSFQQFCSLFRCNVTSLMPPDRSMSTLKRIKTYLRNTMTNERLSCLSTIAIEKKLVKELISDQMFKDRVIDNFATKKTAVWNYCKKIRGIRRIRNQCFRQRFLDSRMDDKSFSTE</sequence>
<evidence type="ECO:0000313" key="2">
    <source>
        <dbReference type="Proteomes" id="UP001148838"/>
    </source>
</evidence>
<keyword evidence="2" id="KW-1185">Reference proteome</keyword>